<feature type="transmembrane region" description="Helical" evidence="6">
    <location>
        <begin position="269"/>
        <end position="287"/>
    </location>
</feature>
<evidence type="ECO:0000256" key="2">
    <source>
        <dbReference type="ARBA" id="ARBA00022692"/>
    </source>
</evidence>
<dbReference type="OrthoDB" id="264392at2759"/>
<dbReference type="Proteomes" id="UP000289152">
    <property type="component" value="Unassembled WGS sequence"/>
</dbReference>
<evidence type="ECO:0000256" key="5">
    <source>
        <dbReference type="SAM" id="MobiDB-lite"/>
    </source>
</evidence>
<evidence type="ECO:0000259" key="7">
    <source>
        <dbReference type="Pfam" id="PF12430"/>
    </source>
</evidence>
<proteinExistence type="predicted"/>
<evidence type="ECO:0000313" key="10">
    <source>
        <dbReference type="Proteomes" id="UP000289152"/>
    </source>
</evidence>
<gene>
    <name evidence="9" type="ORF">M231_03380</name>
</gene>
<evidence type="ECO:0000313" key="9">
    <source>
        <dbReference type="EMBL" id="RXK39301.1"/>
    </source>
</evidence>
<dbReference type="EMBL" id="SDIL01000033">
    <property type="protein sequence ID" value="RXK39301.1"/>
    <property type="molecule type" value="Genomic_DNA"/>
</dbReference>
<dbReference type="InterPro" id="IPR015672">
    <property type="entry name" value="GPHR/GTG"/>
</dbReference>
<feature type="compositionally biased region" description="Low complexity" evidence="5">
    <location>
        <begin position="126"/>
        <end position="140"/>
    </location>
</feature>
<feature type="compositionally biased region" description="Basic and acidic residues" evidence="5">
    <location>
        <begin position="114"/>
        <end position="125"/>
    </location>
</feature>
<dbReference type="GO" id="GO:0016020">
    <property type="term" value="C:membrane"/>
    <property type="evidence" value="ECO:0007669"/>
    <property type="project" value="UniProtKB-SubCell"/>
</dbReference>
<feature type="transmembrane region" description="Helical" evidence="6">
    <location>
        <begin position="590"/>
        <end position="610"/>
    </location>
</feature>
<dbReference type="PANTHER" id="PTHR15948">
    <property type="entry name" value="G-PROTEIN COUPLED RECEPTOR 89-RELATED"/>
    <property type="match status" value="1"/>
</dbReference>
<feature type="transmembrane region" description="Helical" evidence="6">
    <location>
        <begin position="481"/>
        <end position="503"/>
    </location>
</feature>
<dbReference type="InterPro" id="IPR022535">
    <property type="entry name" value="Golgi_pH-regulator_cons_dom"/>
</dbReference>
<dbReference type="Pfam" id="PF12430">
    <property type="entry name" value="ABA_GPCR"/>
    <property type="match status" value="1"/>
</dbReference>
<feature type="transmembrane region" description="Helical" evidence="6">
    <location>
        <begin position="225"/>
        <end position="248"/>
    </location>
</feature>
<dbReference type="PANTHER" id="PTHR15948:SF0">
    <property type="entry name" value="GOLGI PH REGULATOR A-RELATED"/>
    <property type="match status" value="1"/>
</dbReference>
<name>A0A4Q1BN71_TREME</name>
<feature type="compositionally biased region" description="Polar residues" evidence="5">
    <location>
        <begin position="142"/>
        <end position="152"/>
    </location>
</feature>
<keyword evidence="2 6" id="KW-0812">Transmembrane</keyword>
<feature type="transmembrane region" description="Helical" evidence="6">
    <location>
        <begin position="557"/>
        <end position="578"/>
    </location>
</feature>
<feature type="transmembrane region" description="Helical" evidence="6">
    <location>
        <begin position="20"/>
        <end position="37"/>
    </location>
</feature>
<evidence type="ECO:0000256" key="1">
    <source>
        <dbReference type="ARBA" id="ARBA00004141"/>
    </source>
</evidence>
<comment type="subcellular location">
    <subcellularLocation>
        <location evidence="1">Membrane</location>
        <topology evidence="1">Multi-pass membrane protein</topology>
    </subcellularLocation>
</comment>
<feature type="domain" description="Golgi pH regulator conserved" evidence="8">
    <location>
        <begin position="345"/>
        <end position="410"/>
    </location>
</feature>
<keyword evidence="4 6" id="KW-0472">Membrane</keyword>
<evidence type="ECO:0000256" key="4">
    <source>
        <dbReference type="ARBA" id="ARBA00023136"/>
    </source>
</evidence>
<comment type="caution">
    <text evidence="9">The sequence shown here is derived from an EMBL/GenBank/DDBJ whole genome shotgun (WGS) entry which is preliminary data.</text>
</comment>
<feature type="region of interest" description="Disordered" evidence="5">
    <location>
        <begin position="89"/>
        <end position="157"/>
    </location>
</feature>
<feature type="domain" description="Abscisic acid G-protein coupled receptor-like" evidence="7">
    <location>
        <begin position="471"/>
        <end position="683"/>
    </location>
</feature>
<keyword evidence="3 6" id="KW-1133">Transmembrane helix</keyword>
<feature type="transmembrane region" description="Helical" evidence="6">
    <location>
        <begin position="190"/>
        <end position="213"/>
    </location>
</feature>
<protein>
    <recommendedName>
        <fullName evidence="11">Abscisic acid G-protein coupled receptor-like domain-containing protein</fullName>
    </recommendedName>
</protein>
<feature type="transmembrane region" description="Helical" evidence="6">
    <location>
        <begin position="658"/>
        <end position="680"/>
    </location>
</feature>
<evidence type="ECO:0000256" key="3">
    <source>
        <dbReference type="ARBA" id="ARBA00022989"/>
    </source>
</evidence>
<evidence type="ECO:0000256" key="6">
    <source>
        <dbReference type="SAM" id="Phobius"/>
    </source>
</evidence>
<dbReference type="InParanoid" id="A0A4Q1BN71"/>
<dbReference type="InterPro" id="IPR025969">
    <property type="entry name" value="ABA_GPCR_dom"/>
</dbReference>
<reference evidence="9 10" key="1">
    <citation type="submission" date="2016-06" db="EMBL/GenBank/DDBJ databases">
        <title>Evolution of pathogenesis and genome organization in the Tremellales.</title>
        <authorList>
            <person name="Cuomo C."/>
            <person name="Litvintseva A."/>
            <person name="Heitman J."/>
            <person name="Chen Y."/>
            <person name="Sun S."/>
            <person name="Springer D."/>
            <person name="Dromer F."/>
            <person name="Young S."/>
            <person name="Zeng Q."/>
            <person name="Chapman S."/>
            <person name="Gujja S."/>
            <person name="Saif S."/>
            <person name="Birren B."/>
        </authorList>
    </citation>
    <scope>NUCLEOTIDE SEQUENCE [LARGE SCALE GENOMIC DNA]</scope>
    <source>
        <strain evidence="9 10">ATCC 28783</strain>
    </source>
</reference>
<accession>A0A4Q1BN71</accession>
<dbReference type="VEuPathDB" id="FungiDB:TREMEDRAFT_38213"/>
<sequence>MESESSSIASLPRPSKSSAILLDTLFLIALRLLYFFLSRRFLLATLNPTLRDISKADTAAAILPTEAPRTPTRHNSNLAASDFELDTVSDDDPFTATPNSSYPPSPAGGIVRDPFSRDRADERFLGHGLPSSPSGESLELQSFGQKLQNADRPSNGGAGRVQVLQLTHARSSSAHGVKKATRGLHRASRLLFGLCFAEGCNLITLVIFHSLGILHARSRHVNFSISLHVVLAMVLLFVPLVQCLLLTYRSRDPSNSSISRQSSLPLSSRLLIALIPFTLYIFLFTRIPPYVTAVAPMVAPSAEPENSVDVDLTDGVAPSGIDEVIVNWSTSGPEGWEGGGWLAPSLGRLIVLGVVVLGGLSGFGAVRTAWGFFEHASGARSRPVTDSDLLQAERSLYRVRHELIAKREELNRLAVPSTPGGSSWMGRVFGSREDQESASVRAELSGLQAMERQVSRSATAMKLRKRTQEFGHTLRGRIYHVLGYIFAVYCAARLLMCLPSLFLSPLSTSQLPNEPETQSREKGNTNGDWISFLLALGLSHLPTGSTEIDVAMWSRSISLLLTGLLILSSLAQVLRSLMRVLKLTSKTVGAGFLLLSLGQLFATYVISLLVQLRTTLPPSPEVDTDPFSPFYSNTTSIEITPASGTTDSLLSSLPDFRVFGRLFDVMFLLAALGTVAYRYIERKVNAADELGEVYR</sequence>
<evidence type="ECO:0008006" key="11">
    <source>
        <dbReference type="Google" id="ProtNLM"/>
    </source>
</evidence>
<dbReference type="Pfam" id="PF12537">
    <property type="entry name" value="GPHR_N"/>
    <property type="match status" value="1"/>
</dbReference>
<evidence type="ECO:0000259" key="8">
    <source>
        <dbReference type="Pfam" id="PF12537"/>
    </source>
</evidence>
<dbReference type="AlphaFoldDB" id="A0A4Q1BN71"/>
<organism evidence="9 10">
    <name type="scientific">Tremella mesenterica</name>
    <name type="common">Jelly fungus</name>
    <dbReference type="NCBI Taxonomy" id="5217"/>
    <lineage>
        <taxon>Eukaryota</taxon>
        <taxon>Fungi</taxon>
        <taxon>Dikarya</taxon>
        <taxon>Basidiomycota</taxon>
        <taxon>Agaricomycotina</taxon>
        <taxon>Tremellomycetes</taxon>
        <taxon>Tremellales</taxon>
        <taxon>Tremellaceae</taxon>
        <taxon>Tremella</taxon>
    </lineage>
</organism>
<keyword evidence="10" id="KW-1185">Reference proteome</keyword>
<feature type="transmembrane region" description="Helical" evidence="6">
    <location>
        <begin position="349"/>
        <end position="373"/>
    </location>
</feature>